<gene>
    <name evidence="3" type="ORF">RISK_000356</name>
</gene>
<dbReference type="STRING" id="595434.RISK_000356"/>
<organism evidence="3 4">
    <name type="scientific">Rhodopirellula islandica</name>
    <dbReference type="NCBI Taxonomy" id="595434"/>
    <lineage>
        <taxon>Bacteria</taxon>
        <taxon>Pseudomonadati</taxon>
        <taxon>Planctomycetota</taxon>
        <taxon>Planctomycetia</taxon>
        <taxon>Pirellulales</taxon>
        <taxon>Pirellulaceae</taxon>
        <taxon>Rhodopirellula</taxon>
    </lineage>
</organism>
<dbReference type="InterPro" id="IPR003848">
    <property type="entry name" value="DUF218"/>
</dbReference>
<dbReference type="GO" id="GO:0000270">
    <property type="term" value="P:peptidoglycan metabolic process"/>
    <property type="evidence" value="ECO:0007669"/>
    <property type="project" value="TreeGrafter"/>
</dbReference>
<dbReference type="PANTHER" id="PTHR30336:SF4">
    <property type="entry name" value="ENVELOPE BIOGENESIS FACTOR ELYC"/>
    <property type="match status" value="1"/>
</dbReference>
<dbReference type="AlphaFoldDB" id="A0A0J1BLG1"/>
<feature type="transmembrane region" description="Helical" evidence="1">
    <location>
        <begin position="112"/>
        <end position="132"/>
    </location>
</feature>
<feature type="domain" description="DUF218" evidence="2">
    <location>
        <begin position="192"/>
        <end position="368"/>
    </location>
</feature>
<protein>
    <submittedName>
        <fullName evidence="3">Membrane protein</fullName>
    </submittedName>
</protein>
<accession>A0A0J1BLG1</accession>
<evidence type="ECO:0000313" key="3">
    <source>
        <dbReference type="EMBL" id="KLU07278.1"/>
    </source>
</evidence>
<evidence type="ECO:0000313" key="4">
    <source>
        <dbReference type="Proteomes" id="UP000036367"/>
    </source>
</evidence>
<dbReference type="PANTHER" id="PTHR30336">
    <property type="entry name" value="INNER MEMBRANE PROTEIN, PROBABLE PERMEASE"/>
    <property type="match status" value="1"/>
</dbReference>
<reference evidence="3" key="1">
    <citation type="submission" date="2015-05" db="EMBL/GenBank/DDBJ databases">
        <title>Permanent draft genome of Rhodopirellula islandicus K833.</title>
        <authorList>
            <person name="Kizina J."/>
            <person name="Richter M."/>
            <person name="Glockner F.O."/>
            <person name="Harder J."/>
        </authorList>
    </citation>
    <scope>NUCLEOTIDE SEQUENCE [LARGE SCALE GENOMIC DNA]</scope>
    <source>
        <strain evidence="3">K833</strain>
    </source>
</reference>
<dbReference type="Pfam" id="PF02698">
    <property type="entry name" value="DUF218"/>
    <property type="match status" value="1"/>
</dbReference>
<feature type="transmembrane region" description="Helical" evidence="1">
    <location>
        <begin position="144"/>
        <end position="166"/>
    </location>
</feature>
<dbReference type="InterPro" id="IPR051599">
    <property type="entry name" value="Cell_Envelope_Assoc"/>
</dbReference>
<feature type="transmembrane region" description="Helical" evidence="1">
    <location>
        <begin position="74"/>
        <end position="97"/>
    </location>
</feature>
<dbReference type="GO" id="GO:0005886">
    <property type="term" value="C:plasma membrane"/>
    <property type="evidence" value="ECO:0007669"/>
    <property type="project" value="TreeGrafter"/>
</dbReference>
<dbReference type="EMBL" id="LECT01000006">
    <property type="protein sequence ID" value="KLU07278.1"/>
    <property type="molecule type" value="Genomic_DNA"/>
</dbReference>
<dbReference type="GO" id="GO:0043164">
    <property type="term" value="P:Gram-negative-bacterium-type cell wall biogenesis"/>
    <property type="evidence" value="ECO:0007669"/>
    <property type="project" value="TreeGrafter"/>
</dbReference>
<evidence type="ECO:0000259" key="2">
    <source>
        <dbReference type="Pfam" id="PF02698"/>
    </source>
</evidence>
<comment type="caution">
    <text evidence="3">The sequence shown here is derived from an EMBL/GenBank/DDBJ whole genome shotgun (WGS) entry which is preliminary data.</text>
</comment>
<keyword evidence="1" id="KW-0812">Transmembrane</keyword>
<dbReference type="CDD" id="cd06259">
    <property type="entry name" value="YdcF-like"/>
    <property type="match status" value="1"/>
</dbReference>
<keyword evidence="4" id="KW-1185">Reference proteome</keyword>
<name>A0A0J1BLG1_RHOIS</name>
<evidence type="ECO:0000256" key="1">
    <source>
        <dbReference type="SAM" id="Phobius"/>
    </source>
</evidence>
<dbReference type="Proteomes" id="UP000036367">
    <property type="component" value="Unassembled WGS sequence"/>
</dbReference>
<keyword evidence="1" id="KW-1133">Transmembrane helix</keyword>
<dbReference type="PATRIC" id="fig|595434.4.peg.341"/>
<keyword evidence="1" id="KW-0472">Membrane</keyword>
<sequence>MLKLRSPRLRFFAVEVFCLVDCGHQEPTGFDPVILLAGQDICLSFTMMFGMNPSPSHSADADEPARSPSGPRTFLSEVVVSLIAPAALVFLLVIATWMQQGFVAGIRCGMDLIQPVGLIWLGLLALATHAVRQWRRGTVSGFKPIAWLVGFVLWGIVGNPGFANWASSQVESPLVSEPHPALEQRSLDRPLDAVVVLGGGSSAIAPGFYELGRDGERVISAAQAYHAKATRAIIVTGSSTDGYEPPWKQSTQLLLSLGVPEEVIFRIEGVNTRAEMKSLKQLMDSPPAQWKDRWTEESMESGEPQVGLITSAFHIPRAMRLASNASLDLIPLPCAFRAKNNPRPWLASSLVPGAGSLDDVGKMFKETVAKMAGQ</sequence>
<proteinExistence type="predicted"/>